<dbReference type="Proteomes" id="UP000828251">
    <property type="component" value="Unassembled WGS sequence"/>
</dbReference>
<dbReference type="InterPro" id="IPR043502">
    <property type="entry name" value="DNA/RNA_pol_sf"/>
</dbReference>
<keyword evidence="3" id="KW-1185">Reference proteome</keyword>
<organism evidence="2 3">
    <name type="scientific">Gossypium stocksii</name>
    <dbReference type="NCBI Taxonomy" id="47602"/>
    <lineage>
        <taxon>Eukaryota</taxon>
        <taxon>Viridiplantae</taxon>
        <taxon>Streptophyta</taxon>
        <taxon>Embryophyta</taxon>
        <taxon>Tracheophyta</taxon>
        <taxon>Spermatophyta</taxon>
        <taxon>Magnoliopsida</taxon>
        <taxon>eudicotyledons</taxon>
        <taxon>Gunneridae</taxon>
        <taxon>Pentapetalae</taxon>
        <taxon>rosids</taxon>
        <taxon>malvids</taxon>
        <taxon>Malvales</taxon>
        <taxon>Malvaceae</taxon>
        <taxon>Malvoideae</taxon>
        <taxon>Gossypium</taxon>
    </lineage>
</organism>
<dbReference type="PANTHER" id="PTHR19446">
    <property type="entry name" value="REVERSE TRANSCRIPTASES"/>
    <property type="match status" value="1"/>
</dbReference>
<dbReference type="SUPFAM" id="SSF56672">
    <property type="entry name" value="DNA/RNA polymerases"/>
    <property type="match status" value="1"/>
</dbReference>
<dbReference type="OrthoDB" id="1937198at2759"/>
<accession>A0A9D3UWS5</accession>
<reference evidence="2 3" key="1">
    <citation type="journal article" date="2021" name="Plant Biotechnol. J.">
        <title>Multi-omics assisted identification of the key and species-specific regulatory components of drought-tolerant mechanisms in Gossypium stocksii.</title>
        <authorList>
            <person name="Yu D."/>
            <person name="Ke L."/>
            <person name="Zhang D."/>
            <person name="Wu Y."/>
            <person name="Sun Y."/>
            <person name="Mei J."/>
            <person name="Sun J."/>
            <person name="Sun Y."/>
        </authorList>
    </citation>
    <scope>NUCLEOTIDE SEQUENCE [LARGE SCALE GENOMIC DNA]</scope>
    <source>
        <strain evidence="3">cv. E1</strain>
        <tissue evidence="2">Leaf</tissue>
    </source>
</reference>
<dbReference type="Pfam" id="PF00078">
    <property type="entry name" value="RVT_1"/>
    <property type="match status" value="1"/>
</dbReference>
<dbReference type="InterPro" id="IPR000477">
    <property type="entry name" value="RT_dom"/>
</dbReference>
<evidence type="ECO:0000313" key="2">
    <source>
        <dbReference type="EMBL" id="KAH1063494.1"/>
    </source>
</evidence>
<dbReference type="CDD" id="cd01650">
    <property type="entry name" value="RT_nLTR_like"/>
    <property type="match status" value="1"/>
</dbReference>
<evidence type="ECO:0000259" key="1">
    <source>
        <dbReference type="Pfam" id="PF00078"/>
    </source>
</evidence>
<protein>
    <recommendedName>
        <fullName evidence="1">Reverse transcriptase domain-containing protein</fullName>
    </recommendedName>
</protein>
<proteinExistence type="predicted"/>
<evidence type="ECO:0000313" key="3">
    <source>
        <dbReference type="Proteomes" id="UP000828251"/>
    </source>
</evidence>
<dbReference type="AlphaFoldDB" id="A0A9D3UWS5"/>
<gene>
    <name evidence="2" type="ORF">J1N35_028481</name>
</gene>
<dbReference type="EMBL" id="JAIQCV010000009">
    <property type="protein sequence ID" value="KAH1063494.1"/>
    <property type="molecule type" value="Genomic_DNA"/>
</dbReference>
<sequence length="206" mass="23901">METKLESRQMERVCKRCGFVHGLEVESEGFFHSQATQRKKRNLVQKLVTEDEEETESLYEMEEVARSYFQNLFSTGHRECWHFLGNEVTEFCLQLLNGNMEVYSINLTNIVLIPKIPDPSNLTHFRPISLCNVLYKIMAKAIANRFQVVIEKCIDDAQSAFVPGRLISDNVLLAYEVLHMLKQKRTGKKGFMVVKLDMSKAYNRVE</sequence>
<comment type="caution">
    <text evidence="2">The sequence shown here is derived from an EMBL/GenBank/DDBJ whole genome shotgun (WGS) entry which is preliminary data.</text>
</comment>
<name>A0A9D3UWS5_9ROSI</name>
<feature type="domain" description="Reverse transcriptase" evidence="1">
    <location>
        <begin position="117"/>
        <end position="206"/>
    </location>
</feature>